<dbReference type="EMBL" id="UINC01001521">
    <property type="protein sequence ID" value="SUZ82760.1"/>
    <property type="molecule type" value="Genomic_DNA"/>
</dbReference>
<proteinExistence type="predicted"/>
<gene>
    <name evidence="2" type="ORF">METZ01_LOCUS35614</name>
</gene>
<feature type="compositionally biased region" description="Polar residues" evidence="1">
    <location>
        <begin position="113"/>
        <end position="127"/>
    </location>
</feature>
<reference evidence="2" key="1">
    <citation type="submission" date="2018-05" db="EMBL/GenBank/DDBJ databases">
        <authorList>
            <person name="Lanie J.A."/>
            <person name="Ng W.-L."/>
            <person name="Kazmierczak K.M."/>
            <person name="Andrzejewski T.M."/>
            <person name="Davidsen T.M."/>
            <person name="Wayne K.J."/>
            <person name="Tettelin H."/>
            <person name="Glass J.I."/>
            <person name="Rusch D."/>
            <person name="Podicherti R."/>
            <person name="Tsui H.-C.T."/>
            <person name="Winkler M.E."/>
        </authorList>
    </citation>
    <scope>NUCLEOTIDE SEQUENCE</scope>
</reference>
<sequence>MTSKDQEKELIRELKELGRLLDPETETAQDEATTSDQTQLDTDEIQTTSELAAPVFDPTEDLDSPETVDMFSTESLVDDPAMISHSEPETAELLHDALTGTESPPPMDRAREQPSSPISQAPVSTPSPDAGMSRESIAELSRELIDTVEKTISRRSGEPLDEALREKLLSDVSQQLSAWLESD</sequence>
<protein>
    <recommendedName>
        <fullName evidence="3">DUF2497 domain-containing protein</fullName>
    </recommendedName>
</protein>
<evidence type="ECO:0000313" key="2">
    <source>
        <dbReference type="EMBL" id="SUZ82760.1"/>
    </source>
</evidence>
<organism evidence="2">
    <name type="scientific">marine metagenome</name>
    <dbReference type="NCBI Taxonomy" id="408172"/>
    <lineage>
        <taxon>unclassified sequences</taxon>
        <taxon>metagenomes</taxon>
        <taxon>ecological metagenomes</taxon>
    </lineage>
</organism>
<dbReference type="AlphaFoldDB" id="A0A381QUF5"/>
<name>A0A381QUF5_9ZZZZ</name>
<evidence type="ECO:0008006" key="3">
    <source>
        <dbReference type="Google" id="ProtNLM"/>
    </source>
</evidence>
<evidence type="ECO:0000256" key="1">
    <source>
        <dbReference type="SAM" id="MobiDB-lite"/>
    </source>
</evidence>
<feature type="compositionally biased region" description="Basic and acidic residues" evidence="1">
    <location>
        <begin position="86"/>
        <end position="95"/>
    </location>
</feature>
<feature type="region of interest" description="Disordered" evidence="1">
    <location>
        <begin position="15"/>
        <end position="136"/>
    </location>
</feature>
<feature type="compositionally biased region" description="Polar residues" evidence="1">
    <location>
        <begin position="30"/>
        <end position="50"/>
    </location>
</feature>
<accession>A0A381QUF5</accession>